<protein>
    <submittedName>
        <fullName evidence="1">Uncharacterized protein</fullName>
    </submittedName>
</protein>
<gene>
    <name evidence="1" type="ORF">SDC9_136736</name>
</gene>
<evidence type="ECO:0000313" key="1">
    <source>
        <dbReference type="EMBL" id="MPM89624.1"/>
    </source>
</evidence>
<name>A0A645DJI9_9ZZZZ</name>
<proteinExistence type="predicted"/>
<accession>A0A645DJI9</accession>
<sequence length="160" mass="18414">MSFFCRYHYTFGFEFRQDILFFRPFGIRYQIGFIEYQQYVLVGKFGNNGFGKRFYFLHRSGQVNHPQHDARLFNFLKRALDSHRFNGIGSVADTGGIYKPERDPVDIHGVFNHIARGAVDIGNDGFLFVQQQVQQCGFPGIGFSDNGNGNTVFNHISQLK</sequence>
<dbReference type="EMBL" id="VSSQ01037030">
    <property type="protein sequence ID" value="MPM89624.1"/>
    <property type="molecule type" value="Genomic_DNA"/>
</dbReference>
<comment type="caution">
    <text evidence="1">The sequence shown here is derived from an EMBL/GenBank/DDBJ whole genome shotgun (WGS) entry which is preliminary data.</text>
</comment>
<reference evidence="1" key="1">
    <citation type="submission" date="2019-08" db="EMBL/GenBank/DDBJ databases">
        <authorList>
            <person name="Kucharzyk K."/>
            <person name="Murdoch R.W."/>
            <person name="Higgins S."/>
            <person name="Loffler F."/>
        </authorList>
    </citation>
    <scope>NUCLEOTIDE SEQUENCE</scope>
</reference>
<organism evidence="1">
    <name type="scientific">bioreactor metagenome</name>
    <dbReference type="NCBI Taxonomy" id="1076179"/>
    <lineage>
        <taxon>unclassified sequences</taxon>
        <taxon>metagenomes</taxon>
        <taxon>ecological metagenomes</taxon>
    </lineage>
</organism>
<dbReference type="AlphaFoldDB" id="A0A645DJI9"/>